<comment type="caution">
    <text evidence="7">The sequence shown here is derived from an EMBL/GenBank/DDBJ whole genome shotgun (WGS) entry which is preliminary data.</text>
</comment>
<dbReference type="PANTHER" id="PTHR30349:SF64">
    <property type="entry name" value="PROPHAGE INTEGRASE INTD-RELATED"/>
    <property type="match status" value="1"/>
</dbReference>
<sequence>MINKTGSGKWRVRVKSKGEVVADQTFERKADAALWEAKQKRALMLGEFVDPRDGKETLAAAIDRWMTSRAGSVASKTLQTEGYALRAHIPPKLGHRPIASIHSADLDALYGNMLRSLARPTVMRFRNTLSSFFGWAERNRLIQNNIVLESRVPRGRGQDHHLEVFPFDLAGLRRVHQATVTASPSQGNLTLVLGLSGLRWGELVALRVRDLQSLPYPVFRVSRSAPDGQPIRTSTKGGATRTVPLPGELAELVVPLATGRNPNELLFTSPAGGRLNGPNWKRAVDWSANCEGRRVHDLRHTAATLWLTNGVDPKTVQAWLGHSTATLTLDTYSHWIGTDGDAAAVARIDALLDLGRADVRAPRPPDIDFSM</sequence>
<gene>
    <name evidence="7" type="ORF">SAMN06295909_1429</name>
</gene>
<feature type="domain" description="Core-binding (CB)" evidence="6">
    <location>
        <begin position="56"/>
        <end position="137"/>
    </location>
</feature>
<evidence type="ECO:0000259" key="5">
    <source>
        <dbReference type="PROSITE" id="PS51898"/>
    </source>
</evidence>
<dbReference type="EMBL" id="FXWJ01000002">
    <property type="protein sequence ID" value="SMQ67024.1"/>
    <property type="molecule type" value="Genomic_DNA"/>
</dbReference>
<dbReference type="Proteomes" id="UP000194464">
    <property type="component" value="Unassembled WGS sequence"/>
</dbReference>
<organism evidence="7 8">
    <name type="scientific">Plantibacter elymi</name>
    <name type="common">nom. nud.</name>
    <dbReference type="NCBI Taxonomy" id="199708"/>
    <lineage>
        <taxon>Bacteria</taxon>
        <taxon>Bacillati</taxon>
        <taxon>Actinomycetota</taxon>
        <taxon>Actinomycetes</taxon>
        <taxon>Micrococcales</taxon>
        <taxon>Microbacteriaceae</taxon>
        <taxon>Plantibacter</taxon>
    </lineage>
</organism>
<accession>A0ABY1RDH8</accession>
<name>A0ABY1RDH8_9MICO</name>
<dbReference type="InterPro" id="IPR010998">
    <property type="entry name" value="Integrase_recombinase_N"/>
</dbReference>
<evidence type="ECO:0000313" key="7">
    <source>
        <dbReference type="EMBL" id="SMQ67024.1"/>
    </source>
</evidence>
<evidence type="ECO:0000256" key="3">
    <source>
        <dbReference type="ARBA" id="ARBA00023172"/>
    </source>
</evidence>
<keyword evidence="3" id="KW-0233">DNA recombination</keyword>
<dbReference type="InterPro" id="IPR011010">
    <property type="entry name" value="DNA_brk_join_enz"/>
</dbReference>
<evidence type="ECO:0000256" key="4">
    <source>
        <dbReference type="PROSITE-ProRule" id="PRU01248"/>
    </source>
</evidence>
<dbReference type="PROSITE" id="PS51898">
    <property type="entry name" value="TYR_RECOMBINASE"/>
    <property type="match status" value="1"/>
</dbReference>
<dbReference type="InterPro" id="IPR044068">
    <property type="entry name" value="CB"/>
</dbReference>
<comment type="similarity">
    <text evidence="1">Belongs to the 'phage' integrase family.</text>
</comment>
<dbReference type="PANTHER" id="PTHR30349">
    <property type="entry name" value="PHAGE INTEGRASE-RELATED"/>
    <property type="match status" value="1"/>
</dbReference>
<reference evidence="7 8" key="1">
    <citation type="submission" date="2017-04" db="EMBL/GenBank/DDBJ databases">
        <authorList>
            <person name="Varghese N."/>
            <person name="Submissions S."/>
        </authorList>
    </citation>
    <scope>NUCLEOTIDE SEQUENCE [LARGE SCALE GENOMIC DNA]</scope>
    <source>
        <strain evidence="7 8">VKM Ac-1784</strain>
    </source>
</reference>
<evidence type="ECO:0000313" key="8">
    <source>
        <dbReference type="Proteomes" id="UP000194464"/>
    </source>
</evidence>
<dbReference type="InterPro" id="IPR002104">
    <property type="entry name" value="Integrase_catalytic"/>
</dbReference>
<dbReference type="PROSITE" id="PS51900">
    <property type="entry name" value="CB"/>
    <property type="match status" value="1"/>
</dbReference>
<evidence type="ECO:0000259" key="6">
    <source>
        <dbReference type="PROSITE" id="PS51900"/>
    </source>
</evidence>
<dbReference type="InterPro" id="IPR050090">
    <property type="entry name" value="Tyrosine_recombinase_XerCD"/>
</dbReference>
<dbReference type="Gene3D" id="1.10.443.10">
    <property type="entry name" value="Intergrase catalytic core"/>
    <property type="match status" value="1"/>
</dbReference>
<dbReference type="CDD" id="cd01189">
    <property type="entry name" value="INT_ICEBs1_C_like"/>
    <property type="match status" value="1"/>
</dbReference>
<feature type="domain" description="Tyr recombinase" evidence="5">
    <location>
        <begin position="160"/>
        <end position="347"/>
    </location>
</feature>
<keyword evidence="8" id="KW-1185">Reference proteome</keyword>
<dbReference type="RefSeq" id="WP_086473460.1">
    <property type="nucleotide sequence ID" value="NZ_FXWJ01000002.1"/>
</dbReference>
<evidence type="ECO:0000256" key="1">
    <source>
        <dbReference type="ARBA" id="ARBA00008857"/>
    </source>
</evidence>
<dbReference type="InterPro" id="IPR013762">
    <property type="entry name" value="Integrase-like_cat_sf"/>
</dbReference>
<evidence type="ECO:0000256" key="2">
    <source>
        <dbReference type="ARBA" id="ARBA00023125"/>
    </source>
</evidence>
<protein>
    <submittedName>
        <fullName evidence="7">Site-specific recombinase XerD</fullName>
    </submittedName>
</protein>
<dbReference type="Gene3D" id="1.10.150.130">
    <property type="match status" value="1"/>
</dbReference>
<dbReference type="Pfam" id="PF00589">
    <property type="entry name" value="Phage_integrase"/>
    <property type="match status" value="1"/>
</dbReference>
<keyword evidence="2 4" id="KW-0238">DNA-binding</keyword>
<proteinExistence type="inferred from homology"/>
<dbReference type="SUPFAM" id="SSF56349">
    <property type="entry name" value="DNA breaking-rejoining enzymes"/>
    <property type="match status" value="1"/>
</dbReference>